<proteinExistence type="predicted"/>
<dbReference type="Pfam" id="PF20181">
    <property type="entry name" value="DUF6544"/>
    <property type="match status" value="1"/>
</dbReference>
<dbReference type="AlphaFoldDB" id="A0A839VHG1"/>
<dbReference type="InterPro" id="IPR046674">
    <property type="entry name" value="DUF6544"/>
</dbReference>
<keyword evidence="3" id="KW-1185">Reference proteome</keyword>
<name>A0A839VHG1_9GAMM</name>
<dbReference type="Proteomes" id="UP000547614">
    <property type="component" value="Unassembled WGS sequence"/>
</dbReference>
<comment type="caution">
    <text evidence="2">The sequence shown here is derived from an EMBL/GenBank/DDBJ whole genome shotgun (WGS) entry which is preliminary data.</text>
</comment>
<keyword evidence="1" id="KW-1133">Transmembrane helix</keyword>
<evidence type="ECO:0000313" key="2">
    <source>
        <dbReference type="EMBL" id="MBB3192127.1"/>
    </source>
</evidence>
<sequence length="306" mass="34339">MIWVTGLQTEARHYFPDAPMSLPLSMKLLAITLVLLVVAVLALCILLMLDKRADRIEWERLVALQPLEPPLFTEDRVADLPDPAQRYFGFTILPGAALYPVTEIDMRGQFSLGTQDAPSYRPMEARQILALPEGFVWSMRTLGGLPISGSDSGRWTRFRFLWLIPVARIGGDPDHRRSAFGRYVAEAVFWTPAALLPGPGVAWEPVDEDTARVTVSHGALSQAVDVTVDAVGRPIEVSFQRWSDANPDKVYRWQPFGGYLSDFREVGGYRLPYRVEAGNMFDTEDYFPFFLADVTAIRFPGQKADE</sequence>
<feature type="transmembrane region" description="Helical" evidence="1">
    <location>
        <begin position="28"/>
        <end position="49"/>
    </location>
</feature>
<organism evidence="2 3">
    <name type="scientific">Halomonas cerina</name>
    <dbReference type="NCBI Taxonomy" id="447424"/>
    <lineage>
        <taxon>Bacteria</taxon>
        <taxon>Pseudomonadati</taxon>
        <taxon>Pseudomonadota</taxon>
        <taxon>Gammaproteobacteria</taxon>
        <taxon>Oceanospirillales</taxon>
        <taxon>Halomonadaceae</taxon>
        <taxon>Halomonas</taxon>
    </lineage>
</organism>
<keyword evidence="1" id="KW-0812">Transmembrane</keyword>
<gene>
    <name evidence="2" type="ORF">FHR94_003407</name>
</gene>
<protein>
    <submittedName>
        <fullName evidence="2">Uncharacterized protein</fullName>
    </submittedName>
</protein>
<reference evidence="2 3" key="1">
    <citation type="submission" date="2020-08" db="EMBL/GenBank/DDBJ databases">
        <title>Genomic Encyclopedia of Type Strains, Phase III (KMG-III): the genomes of soil and plant-associated and newly described type strains.</title>
        <authorList>
            <person name="Whitman W."/>
        </authorList>
    </citation>
    <scope>NUCLEOTIDE SEQUENCE [LARGE SCALE GENOMIC DNA]</scope>
    <source>
        <strain evidence="2 3">CECT 7282</strain>
    </source>
</reference>
<dbReference type="RefSeq" id="WP_246390025.1">
    <property type="nucleotide sequence ID" value="NZ_JACHXP010000022.1"/>
</dbReference>
<keyword evidence="1" id="KW-0472">Membrane</keyword>
<evidence type="ECO:0000256" key="1">
    <source>
        <dbReference type="SAM" id="Phobius"/>
    </source>
</evidence>
<evidence type="ECO:0000313" key="3">
    <source>
        <dbReference type="Proteomes" id="UP000547614"/>
    </source>
</evidence>
<dbReference type="EMBL" id="JACHXP010000022">
    <property type="protein sequence ID" value="MBB3192127.1"/>
    <property type="molecule type" value="Genomic_DNA"/>
</dbReference>
<accession>A0A839VHG1</accession>